<protein>
    <submittedName>
        <fullName evidence="2">Uncharacterized protein</fullName>
    </submittedName>
</protein>
<feature type="region of interest" description="Disordered" evidence="1">
    <location>
        <begin position="115"/>
        <end position="139"/>
    </location>
</feature>
<evidence type="ECO:0000256" key="1">
    <source>
        <dbReference type="SAM" id="MobiDB-lite"/>
    </source>
</evidence>
<feature type="region of interest" description="Disordered" evidence="1">
    <location>
        <begin position="161"/>
        <end position="191"/>
    </location>
</feature>
<feature type="compositionally biased region" description="Polar residues" evidence="1">
    <location>
        <begin position="353"/>
        <end position="368"/>
    </location>
</feature>
<feature type="compositionally biased region" description="Basic and acidic residues" evidence="1">
    <location>
        <begin position="332"/>
        <end position="350"/>
    </location>
</feature>
<evidence type="ECO:0000313" key="2">
    <source>
        <dbReference type="EMBL" id="JAS89730.1"/>
    </source>
</evidence>
<feature type="non-terminal residue" evidence="2">
    <location>
        <position position="1"/>
    </location>
</feature>
<feature type="compositionally biased region" description="Basic and acidic residues" evidence="1">
    <location>
        <begin position="116"/>
        <end position="130"/>
    </location>
</feature>
<feature type="region of interest" description="Disordered" evidence="1">
    <location>
        <begin position="308"/>
        <end position="368"/>
    </location>
</feature>
<dbReference type="AlphaFoldDB" id="A0A1B6IS66"/>
<organism evidence="2">
    <name type="scientific">Homalodisca liturata</name>
    <dbReference type="NCBI Taxonomy" id="320908"/>
    <lineage>
        <taxon>Eukaryota</taxon>
        <taxon>Metazoa</taxon>
        <taxon>Ecdysozoa</taxon>
        <taxon>Arthropoda</taxon>
        <taxon>Hexapoda</taxon>
        <taxon>Insecta</taxon>
        <taxon>Pterygota</taxon>
        <taxon>Neoptera</taxon>
        <taxon>Paraneoptera</taxon>
        <taxon>Hemiptera</taxon>
        <taxon>Auchenorrhyncha</taxon>
        <taxon>Membracoidea</taxon>
        <taxon>Cicadellidae</taxon>
        <taxon>Cicadellinae</taxon>
        <taxon>Proconiini</taxon>
        <taxon>Homalodisca</taxon>
    </lineage>
</organism>
<feature type="compositionally biased region" description="Low complexity" evidence="1">
    <location>
        <begin position="163"/>
        <end position="188"/>
    </location>
</feature>
<feature type="compositionally biased region" description="Low complexity" evidence="1">
    <location>
        <begin position="308"/>
        <end position="318"/>
    </location>
</feature>
<dbReference type="EMBL" id="GECU01017976">
    <property type="protein sequence ID" value="JAS89730.1"/>
    <property type="molecule type" value="Transcribed_RNA"/>
</dbReference>
<accession>A0A1B6IS66</accession>
<reference evidence="2" key="1">
    <citation type="submission" date="2015-11" db="EMBL/GenBank/DDBJ databases">
        <title>De novo transcriptome assembly of four potential Pierce s Disease insect vectors from Arizona vineyards.</title>
        <authorList>
            <person name="Tassone E.E."/>
        </authorList>
    </citation>
    <scope>NUCLEOTIDE SEQUENCE</scope>
</reference>
<proteinExistence type="predicted"/>
<name>A0A1B6IS66_9HEMI</name>
<sequence>DTELHRATGSSLLGFNHSVSAANSPYLRRRILGCLHESTESDISSQISRKRSCSSDSTNNLRDMDFIMNKSSASSINSQNEVELIKNSSTDTICNHRSPNKKSVDFDMTPVTYIDDESRRIEDDDTHISESNDLPMNEGKSQYKSIDWAKIDFSEPVVHIRRSSSVPSKSSHNRDSSSSNDSGVSTSSLKKRKADFVDGGIQDCSSGPSRRYTYTRGDKDFLCECFHLSLPRRSKSVDPLRDLAFQFQKVEVPMKSSSAEAEVPICHPKRESRGCLSPGAAVPYIDSRSTSSGTSDMSDYFETLSLSSFSSSDTPDSLHFGHQAVSTMRPRSGKEYQKIDRNILETDLKRAQPSKSGKESTSATEKEG</sequence>
<gene>
    <name evidence="2" type="ORF">g.7764</name>
</gene>